<dbReference type="SMART" id="SM00865">
    <property type="entry name" value="Tubulin_C"/>
    <property type="match status" value="1"/>
</dbReference>
<evidence type="ECO:0000256" key="5">
    <source>
        <dbReference type="RuleBase" id="RU000352"/>
    </source>
</evidence>
<feature type="domain" description="Tubulin/FtsZ GTPase" evidence="6">
    <location>
        <begin position="69"/>
        <end position="279"/>
    </location>
</feature>
<dbReference type="PANTHER" id="PTHR11588">
    <property type="entry name" value="TUBULIN"/>
    <property type="match status" value="1"/>
</dbReference>
<dbReference type="OrthoDB" id="1662883at2759"/>
<accession>A0A8B9B4S1</accession>
<dbReference type="InterPro" id="IPR017975">
    <property type="entry name" value="Tubulin_CS"/>
</dbReference>
<evidence type="ECO:0000313" key="9">
    <source>
        <dbReference type="Proteomes" id="UP000005203"/>
    </source>
</evidence>
<evidence type="ECO:0000259" key="7">
    <source>
        <dbReference type="SMART" id="SM00865"/>
    </source>
</evidence>
<dbReference type="SUPFAM" id="SSF52490">
    <property type="entry name" value="Tubulin nucleotide-binding domain-like"/>
    <property type="match status" value="1"/>
</dbReference>
<dbReference type="InterPro" id="IPR023123">
    <property type="entry name" value="Tubulin_C"/>
</dbReference>
<gene>
    <name evidence="8" type="primary">411226</name>
    <name evidence="10" type="synonym">LOC411226</name>
</gene>
<evidence type="ECO:0000259" key="6">
    <source>
        <dbReference type="SMART" id="SM00864"/>
    </source>
</evidence>
<dbReference type="InterPro" id="IPR003008">
    <property type="entry name" value="Tubulin_FtsZ_GTPase"/>
</dbReference>
<sequence length="478" mass="53680">MSQFISVQVGQCGNQIGSVFWPLALHEYGIQTTNTGINLLKTQQNHIKNINDLSNAFDSFFVIPDNSPKDLCFKSMSDLRKAKVKARAILIDMEDSVIGEIRRGPVRDLFDQTCVVTNYPGSANNWAVGYYTHGTEYYDKLEDNIRRMAEKCSRLHGFLTMHSLGGGTGSGLGTAVLKLLADNYPTVDRLVSCVYPIVMQDVVTAPYNVLLATRELIDYATCVFPIENEALVDICNAQLRKKENIDQINYNISCKPFQDMNSIIANILLHLTSGSRFPGNLNMDMNEIATNLVPYPKLHYILSSVSPVTLSAPTICNIQGRKLIDEIFINAWSRNNQSIKLDPLQTGSMILSAAHIARGNCSVNDLKRNIEKFRKKVTFAKWGTEAMKIGLCSVPPAGHSTSLLCLLNSSSMISLFENIIKQFTRLYKRKAHVYHYTQVCGFEETHFTDCKEIILNLITQYTKLQNQNEINVSRLQIL</sequence>
<dbReference type="Gene3D" id="3.30.1330.20">
    <property type="entry name" value="Tubulin/FtsZ, C-terminal domain"/>
    <property type="match status" value="1"/>
</dbReference>
<name>A0A7M7R556_APIME</name>
<dbReference type="Gene3D" id="3.40.50.1440">
    <property type="entry name" value="Tubulin/FtsZ, GTPase domain"/>
    <property type="match status" value="1"/>
</dbReference>
<dbReference type="PROSITE" id="PS00227">
    <property type="entry name" value="TUBULIN"/>
    <property type="match status" value="1"/>
</dbReference>
<reference evidence="10" key="2">
    <citation type="submission" date="2025-04" db="UniProtKB">
        <authorList>
            <consortium name="RefSeq"/>
        </authorList>
    </citation>
    <scope>IDENTIFICATION</scope>
    <source>
        <strain evidence="10">DH4</strain>
        <tissue evidence="10">Whole body</tissue>
    </source>
</reference>
<evidence type="ECO:0000256" key="3">
    <source>
        <dbReference type="ARBA" id="ARBA00022741"/>
    </source>
</evidence>
<dbReference type="Proteomes" id="UP000005203">
    <property type="component" value="Linkage group LG7"/>
</dbReference>
<evidence type="ECO:0000313" key="10">
    <source>
        <dbReference type="RefSeq" id="XP_394700.4"/>
    </source>
</evidence>
<dbReference type="EnsemblMetazoa" id="XM_394700">
    <property type="protein sequence ID" value="XP_394700"/>
    <property type="gene ID" value="LOC411226"/>
</dbReference>
<dbReference type="InterPro" id="IPR036525">
    <property type="entry name" value="Tubulin/FtsZ_GTPase_sf"/>
</dbReference>
<keyword evidence="9" id="KW-1185">Reference proteome</keyword>
<keyword evidence="3 5" id="KW-0547">Nucleotide-binding</keyword>
<dbReference type="InterPro" id="IPR000217">
    <property type="entry name" value="Tubulin"/>
</dbReference>
<dbReference type="SUPFAM" id="SSF55307">
    <property type="entry name" value="Tubulin C-terminal domain-like"/>
    <property type="match status" value="1"/>
</dbReference>
<evidence type="ECO:0000313" key="8">
    <source>
        <dbReference type="EnsemblMetazoa" id="XP_394700"/>
    </source>
</evidence>
<evidence type="ECO:0000256" key="4">
    <source>
        <dbReference type="ARBA" id="ARBA00023134"/>
    </source>
</evidence>
<dbReference type="RefSeq" id="XP_394700.4">
    <property type="nucleotide sequence ID" value="XM_394700.7"/>
</dbReference>
<organism evidence="8">
    <name type="scientific">Apis mellifera</name>
    <name type="common">Honeybee</name>
    <dbReference type="NCBI Taxonomy" id="7460"/>
    <lineage>
        <taxon>Eukaryota</taxon>
        <taxon>Metazoa</taxon>
        <taxon>Ecdysozoa</taxon>
        <taxon>Arthropoda</taxon>
        <taxon>Hexapoda</taxon>
        <taxon>Insecta</taxon>
        <taxon>Pterygota</taxon>
        <taxon>Neoptera</taxon>
        <taxon>Endopterygota</taxon>
        <taxon>Hymenoptera</taxon>
        <taxon>Apocrita</taxon>
        <taxon>Aculeata</taxon>
        <taxon>Apoidea</taxon>
        <taxon>Anthophila</taxon>
        <taxon>Apidae</taxon>
        <taxon>Apis</taxon>
    </lineage>
</organism>
<evidence type="ECO:0000256" key="1">
    <source>
        <dbReference type="ARBA" id="ARBA00009636"/>
    </source>
</evidence>
<dbReference type="InterPro" id="IPR004057">
    <property type="entry name" value="Epsilon_tubulin"/>
</dbReference>
<comment type="similarity">
    <text evidence="1 5">Belongs to the tubulin family.</text>
</comment>
<dbReference type="InterPro" id="IPR037103">
    <property type="entry name" value="Tubulin/FtsZ-like_C"/>
</dbReference>
<dbReference type="Pfam" id="PF03953">
    <property type="entry name" value="Tubulin_C"/>
    <property type="match status" value="1"/>
</dbReference>
<evidence type="ECO:0000256" key="2">
    <source>
        <dbReference type="ARBA" id="ARBA00022701"/>
    </source>
</evidence>
<dbReference type="Gene3D" id="1.10.287.600">
    <property type="entry name" value="Helix hairpin bin"/>
    <property type="match status" value="1"/>
</dbReference>
<dbReference type="Pfam" id="PF00091">
    <property type="entry name" value="Tubulin"/>
    <property type="match status" value="1"/>
</dbReference>
<dbReference type="SMART" id="SM00864">
    <property type="entry name" value="Tubulin"/>
    <property type="match status" value="1"/>
</dbReference>
<dbReference type="InterPro" id="IPR018316">
    <property type="entry name" value="Tubulin/FtsZ_2-layer-sand-dom"/>
</dbReference>
<dbReference type="GO" id="GO:0007017">
    <property type="term" value="P:microtubule-based process"/>
    <property type="evidence" value="ECO:0007669"/>
    <property type="project" value="InterPro"/>
</dbReference>
<accession>A0A7M7R556</accession>
<protein>
    <submittedName>
        <fullName evidence="10">Tubulin epsilon chain isoform X1</fullName>
    </submittedName>
</protein>
<proteinExistence type="inferred from homology"/>
<dbReference type="GO" id="GO:0005874">
    <property type="term" value="C:microtubule"/>
    <property type="evidence" value="ECO:0007669"/>
    <property type="project" value="UniProtKB-KW"/>
</dbReference>
<dbReference type="InterPro" id="IPR008280">
    <property type="entry name" value="Tub_FtsZ_C"/>
</dbReference>
<dbReference type="AlphaFoldDB" id="A0A7M7R556"/>
<dbReference type="PRINTS" id="PR01161">
    <property type="entry name" value="TUBULIN"/>
</dbReference>
<keyword evidence="2 5" id="KW-0493">Microtubule</keyword>
<dbReference type="GO" id="GO:0005525">
    <property type="term" value="F:GTP binding"/>
    <property type="evidence" value="ECO:0007669"/>
    <property type="project" value="UniProtKB-UniRule"/>
</dbReference>
<dbReference type="GeneID" id="411226"/>
<dbReference type="OMA" id="KRAHLHH"/>
<feature type="domain" description="Tubulin/FtsZ 2-layer sandwich" evidence="7">
    <location>
        <begin position="281"/>
        <end position="421"/>
    </location>
</feature>
<reference evidence="8" key="1">
    <citation type="submission" date="2021-01" db="UniProtKB">
        <authorList>
            <consortium name="EnsemblMetazoa"/>
        </authorList>
    </citation>
    <scope>IDENTIFICATION</scope>
    <source>
        <strain evidence="8">DH4</strain>
    </source>
</reference>
<keyword evidence="4 5" id="KW-0342">GTP-binding</keyword>
<dbReference type="PRINTS" id="PR01519">
    <property type="entry name" value="EPSLNTUBULIN"/>
</dbReference>